<evidence type="ECO:0000259" key="3">
    <source>
        <dbReference type="PROSITE" id="PS51186"/>
    </source>
</evidence>
<dbReference type="InterPro" id="IPR016181">
    <property type="entry name" value="Acyl_CoA_acyltransferase"/>
</dbReference>
<dbReference type="GO" id="GO:0016747">
    <property type="term" value="F:acyltransferase activity, transferring groups other than amino-acyl groups"/>
    <property type="evidence" value="ECO:0007669"/>
    <property type="project" value="InterPro"/>
</dbReference>
<protein>
    <recommendedName>
        <fullName evidence="3">N-acetyltransferase domain-containing protein</fullName>
    </recommendedName>
</protein>
<sequence>MTLRVANLGDQSALNRLFERSYPTLLKDVYDAETLKTALPKMIRAQPVLLSSGTFFVWDCAGILAGAGGWSVDKARADKAHIRHVATDPAHLRKGIAQALIMHCLATAKAAGITEMECWSTRYAEGFYAAIGFSAIGPIDAMLGGTVAFPSIRMTMFL</sequence>
<dbReference type="Gene3D" id="3.40.630.30">
    <property type="match status" value="1"/>
</dbReference>
<gene>
    <name evidence="4" type="ORF">ASD8599_02883</name>
</gene>
<feature type="domain" description="N-acetyltransferase" evidence="3">
    <location>
        <begin position="1"/>
        <end position="158"/>
    </location>
</feature>
<dbReference type="EMBL" id="OMOR01000001">
    <property type="protein sequence ID" value="SPH22139.1"/>
    <property type="molecule type" value="Genomic_DNA"/>
</dbReference>
<evidence type="ECO:0000256" key="1">
    <source>
        <dbReference type="ARBA" id="ARBA00022679"/>
    </source>
</evidence>
<dbReference type="InterPro" id="IPR000182">
    <property type="entry name" value="GNAT_dom"/>
</dbReference>
<evidence type="ECO:0000256" key="2">
    <source>
        <dbReference type="ARBA" id="ARBA00023315"/>
    </source>
</evidence>
<keyword evidence="5" id="KW-1185">Reference proteome</keyword>
<evidence type="ECO:0000313" key="4">
    <source>
        <dbReference type="EMBL" id="SPH22139.1"/>
    </source>
</evidence>
<name>A0A2R8BGK7_9RHOB</name>
<dbReference type="AlphaFoldDB" id="A0A2R8BGK7"/>
<dbReference type="Proteomes" id="UP000244880">
    <property type="component" value="Unassembled WGS sequence"/>
</dbReference>
<dbReference type="InterPro" id="IPR050832">
    <property type="entry name" value="Bact_Acetyltransf"/>
</dbReference>
<reference evidence="4 5" key="1">
    <citation type="submission" date="2018-03" db="EMBL/GenBank/DDBJ databases">
        <authorList>
            <person name="Keele B.F."/>
        </authorList>
    </citation>
    <scope>NUCLEOTIDE SEQUENCE [LARGE SCALE GENOMIC DNA]</scope>
    <source>
        <strain evidence="4 5">CECT 8599</strain>
    </source>
</reference>
<dbReference type="Pfam" id="PF13673">
    <property type="entry name" value="Acetyltransf_10"/>
    <property type="match status" value="1"/>
</dbReference>
<proteinExistence type="predicted"/>
<dbReference type="PROSITE" id="PS51186">
    <property type="entry name" value="GNAT"/>
    <property type="match status" value="1"/>
</dbReference>
<organism evidence="4 5">
    <name type="scientific">Ascidiaceihabitans donghaensis</name>
    <dbReference type="NCBI Taxonomy" id="1510460"/>
    <lineage>
        <taxon>Bacteria</taxon>
        <taxon>Pseudomonadati</taxon>
        <taxon>Pseudomonadota</taxon>
        <taxon>Alphaproteobacteria</taxon>
        <taxon>Rhodobacterales</taxon>
        <taxon>Paracoccaceae</taxon>
        <taxon>Ascidiaceihabitans</taxon>
    </lineage>
</organism>
<keyword evidence="1" id="KW-0808">Transferase</keyword>
<keyword evidence="2" id="KW-0012">Acyltransferase</keyword>
<evidence type="ECO:0000313" key="5">
    <source>
        <dbReference type="Proteomes" id="UP000244880"/>
    </source>
</evidence>
<dbReference type="CDD" id="cd04301">
    <property type="entry name" value="NAT_SF"/>
    <property type="match status" value="1"/>
</dbReference>
<dbReference type="RefSeq" id="WP_181364493.1">
    <property type="nucleotide sequence ID" value="NZ_OMOR01000001.1"/>
</dbReference>
<accession>A0A2R8BGK7</accession>
<dbReference type="PANTHER" id="PTHR43877:SF1">
    <property type="entry name" value="ACETYLTRANSFERASE"/>
    <property type="match status" value="1"/>
</dbReference>
<dbReference type="SUPFAM" id="SSF55729">
    <property type="entry name" value="Acyl-CoA N-acyltransferases (Nat)"/>
    <property type="match status" value="1"/>
</dbReference>
<dbReference type="PANTHER" id="PTHR43877">
    <property type="entry name" value="AMINOALKYLPHOSPHONATE N-ACETYLTRANSFERASE-RELATED-RELATED"/>
    <property type="match status" value="1"/>
</dbReference>